<evidence type="ECO:0000313" key="7">
    <source>
        <dbReference type="Proteomes" id="UP001460270"/>
    </source>
</evidence>
<dbReference type="Pfam" id="PF00406">
    <property type="entry name" value="ADK"/>
    <property type="match status" value="1"/>
</dbReference>
<dbReference type="SUPFAM" id="SSF52540">
    <property type="entry name" value="P-loop containing nucleoside triphosphate hydrolases"/>
    <property type="match status" value="1"/>
</dbReference>
<dbReference type="EMBL" id="JBBPFD010000217">
    <property type="protein sequence ID" value="KAK7879668.1"/>
    <property type="molecule type" value="Genomic_DNA"/>
</dbReference>
<dbReference type="Gene3D" id="3.40.50.300">
    <property type="entry name" value="P-loop containing nucleotide triphosphate hydrolases"/>
    <property type="match status" value="1"/>
</dbReference>
<dbReference type="GO" id="GO:0019205">
    <property type="term" value="F:nucleobase-containing compound kinase activity"/>
    <property type="evidence" value="ECO:0007669"/>
    <property type="project" value="InterPro"/>
</dbReference>
<evidence type="ECO:0000256" key="5">
    <source>
        <dbReference type="SAM" id="MobiDB-lite"/>
    </source>
</evidence>
<evidence type="ECO:0000256" key="3">
    <source>
        <dbReference type="ARBA" id="ARBA00022777"/>
    </source>
</evidence>
<dbReference type="InterPro" id="IPR027417">
    <property type="entry name" value="P-loop_NTPase"/>
</dbReference>
<comment type="similarity">
    <text evidence="4">Belongs to the adenylate kinase family.</text>
</comment>
<evidence type="ECO:0008006" key="8">
    <source>
        <dbReference type="Google" id="ProtNLM"/>
    </source>
</evidence>
<dbReference type="InterPro" id="IPR000850">
    <property type="entry name" value="Adenylat/UMP-CMP_kin"/>
</dbReference>
<keyword evidence="2" id="KW-0547">Nucleotide-binding</keyword>
<evidence type="ECO:0000256" key="1">
    <source>
        <dbReference type="ARBA" id="ARBA00022679"/>
    </source>
</evidence>
<gene>
    <name evidence="6" type="ORF">WMY93_033621</name>
</gene>
<feature type="region of interest" description="Disordered" evidence="5">
    <location>
        <begin position="84"/>
        <end position="103"/>
    </location>
</feature>
<evidence type="ECO:0000313" key="6">
    <source>
        <dbReference type="EMBL" id="KAK7879668.1"/>
    </source>
</evidence>
<dbReference type="PRINTS" id="PR00094">
    <property type="entry name" value="ADENYLTKNASE"/>
</dbReference>
<dbReference type="GO" id="GO:0005524">
    <property type="term" value="F:ATP binding"/>
    <property type="evidence" value="ECO:0007669"/>
    <property type="project" value="InterPro"/>
</dbReference>
<reference evidence="7" key="1">
    <citation type="submission" date="2024-04" db="EMBL/GenBank/DDBJ databases">
        <title>Salinicola lusitanus LLJ914,a marine bacterium isolated from the Okinawa Trough.</title>
        <authorList>
            <person name="Li J."/>
        </authorList>
    </citation>
    <scope>NUCLEOTIDE SEQUENCE [LARGE SCALE GENOMIC DNA]</scope>
</reference>
<protein>
    <recommendedName>
        <fullName evidence="8">Nucleoside-diphosphate kinase</fullName>
    </recommendedName>
</protein>
<dbReference type="InterPro" id="IPR036291">
    <property type="entry name" value="NAD(P)-bd_dom_sf"/>
</dbReference>
<comment type="caution">
    <text evidence="6">The sequence shown here is derived from an EMBL/GenBank/DDBJ whole genome shotgun (WGS) entry which is preliminary data.</text>
</comment>
<dbReference type="PANTHER" id="PTHR23359">
    <property type="entry name" value="NUCLEOTIDE KINASE"/>
    <property type="match status" value="1"/>
</dbReference>
<dbReference type="Proteomes" id="UP001460270">
    <property type="component" value="Unassembled WGS sequence"/>
</dbReference>
<dbReference type="Gene3D" id="3.40.50.720">
    <property type="entry name" value="NAD(P)-binding Rossmann-like Domain"/>
    <property type="match status" value="1"/>
</dbReference>
<evidence type="ECO:0000256" key="4">
    <source>
        <dbReference type="RuleBase" id="RU003330"/>
    </source>
</evidence>
<evidence type="ECO:0000256" key="2">
    <source>
        <dbReference type="ARBA" id="ARBA00022741"/>
    </source>
</evidence>
<keyword evidence="7" id="KW-1185">Reference proteome</keyword>
<accession>A0AAW0MKJ3</accession>
<dbReference type="GO" id="GO:0006139">
    <property type="term" value="P:nucleobase-containing compound metabolic process"/>
    <property type="evidence" value="ECO:0007669"/>
    <property type="project" value="InterPro"/>
</dbReference>
<sequence length="410" mass="47028">MPDWKKTKRQKKVQLPKSPTREELLRRLLQCDVIMYNISENATKQMIEEATWAITTLHEGMGSFRSRKMFILISSVMTWAMTKPQNPDESDVPISDEEFRRRRPHPSYRAHNELEKLVLKLGRTKKTRLPAYVVTAGLLYGKEEYLFHYFFKVSWLMQSPEVPMFGAGTNYIPMIHVYDLGGIIQSVILNKPKTKYVLAVDDSKNTLEEIVLAISTALGPGKVREFTEEPQELDYLKINLTLDTSVIKELNVHWISESGIVENMENIVEEFKVTRKLLPVKLLILGPPAVGKTVISKKLCDFYQLHYVKIEDVIEEKLKELEEPESEEDDTAAAEQKQLKEILGSLKEDGGLSTDEKLLDIVKEKLSTKPCLNQGFVLDGFPHTYQQAQSLFFGEYCTGEEKIHLDFVAL</sequence>
<dbReference type="AlphaFoldDB" id="A0AAW0MKJ3"/>
<proteinExistence type="inferred from homology"/>
<name>A0AAW0MKJ3_9GOBI</name>
<keyword evidence="3 4" id="KW-0418">Kinase</keyword>
<keyword evidence="1 4" id="KW-0808">Transferase</keyword>
<organism evidence="6 7">
    <name type="scientific">Mugilogobius chulae</name>
    <name type="common">yellowstripe goby</name>
    <dbReference type="NCBI Taxonomy" id="88201"/>
    <lineage>
        <taxon>Eukaryota</taxon>
        <taxon>Metazoa</taxon>
        <taxon>Chordata</taxon>
        <taxon>Craniata</taxon>
        <taxon>Vertebrata</taxon>
        <taxon>Euteleostomi</taxon>
        <taxon>Actinopterygii</taxon>
        <taxon>Neopterygii</taxon>
        <taxon>Teleostei</taxon>
        <taxon>Neoteleostei</taxon>
        <taxon>Acanthomorphata</taxon>
        <taxon>Gobiaria</taxon>
        <taxon>Gobiiformes</taxon>
        <taxon>Gobioidei</taxon>
        <taxon>Gobiidae</taxon>
        <taxon>Gobionellinae</taxon>
        <taxon>Mugilogobius</taxon>
    </lineage>
</organism>
<dbReference type="SUPFAM" id="SSF51735">
    <property type="entry name" value="NAD(P)-binding Rossmann-fold domains"/>
    <property type="match status" value="1"/>
</dbReference>